<keyword evidence="3" id="KW-1185">Reference proteome</keyword>
<dbReference type="GO" id="GO:0005634">
    <property type="term" value="C:nucleus"/>
    <property type="evidence" value="ECO:0007669"/>
    <property type="project" value="InterPro"/>
</dbReference>
<dbReference type="InterPro" id="IPR050358">
    <property type="entry name" value="RSE1/DDB1/CFT1"/>
</dbReference>
<dbReference type="Gene3D" id="2.130.10.10">
    <property type="entry name" value="YVTN repeat-like/Quinoprotein amine dehydrogenase"/>
    <property type="match status" value="1"/>
</dbReference>
<protein>
    <recommendedName>
        <fullName evidence="1">RSE1/DDB1/CPSF1 C-terminal domain-containing protein</fullName>
    </recommendedName>
</protein>
<name>A0A445CQU8_ARAHY</name>
<dbReference type="EMBL" id="SDMP01000006">
    <property type="protein sequence ID" value="RYR53278.1"/>
    <property type="molecule type" value="Genomic_DNA"/>
</dbReference>
<gene>
    <name evidence="2" type="ORF">Ahy_A06g028291</name>
</gene>
<evidence type="ECO:0000259" key="1">
    <source>
        <dbReference type="Pfam" id="PF03178"/>
    </source>
</evidence>
<dbReference type="GO" id="GO:0003676">
    <property type="term" value="F:nucleic acid binding"/>
    <property type="evidence" value="ECO:0007669"/>
    <property type="project" value="InterPro"/>
</dbReference>
<comment type="caution">
    <text evidence="2">The sequence shown here is derived from an EMBL/GenBank/DDBJ whole genome shotgun (WGS) entry which is preliminary data.</text>
</comment>
<sequence>MVLAICSYLDRYFLASTGNTFYVCGFPNDNPQRVRKFVQGRTHFLVASLTVHFTRIAIGDCRDSVLFYSYHEDTKRLEQLYSAPSLRLVADCILMDAEMAVIFDRKGCITDWAGLSKELMVVWLIYLDYDSTPSGSFKSSSTGVYKISYRLATNAFLANHKS</sequence>
<proteinExistence type="predicted"/>
<reference evidence="2 3" key="1">
    <citation type="submission" date="2019-01" db="EMBL/GenBank/DDBJ databases">
        <title>Sequencing of cultivated peanut Arachis hypogaea provides insights into genome evolution and oil improvement.</title>
        <authorList>
            <person name="Chen X."/>
        </authorList>
    </citation>
    <scope>NUCLEOTIDE SEQUENCE [LARGE SCALE GENOMIC DNA]</scope>
    <source>
        <strain evidence="3">cv. Fuhuasheng</strain>
        <tissue evidence="2">Leaves</tissue>
    </source>
</reference>
<organism evidence="2 3">
    <name type="scientific">Arachis hypogaea</name>
    <name type="common">Peanut</name>
    <dbReference type="NCBI Taxonomy" id="3818"/>
    <lineage>
        <taxon>Eukaryota</taxon>
        <taxon>Viridiplantae</taxon>
        <taxon>Streptophyta</taxon>
        <taxon>Embryophyta</taxon>
        <taxon>Tracheophyta</taxon>
        <taxon>Spermatophyta</taxon>
        <taxon>Magnoliopsida</taxon>
        <taxon>eudicotyledons</taxon>
        <taxon>Gunneridae</taxon>
        <taxon>Pentapetalae</taxon>
        <taxon>rosids</taxon>
        <taxon>fabids</taxon>
        <taxon>Fabales</taxon>
        <taxon>Fabaceae</taxon>
        <taxon>Papilionoideae</taxon>
        <taxon>50 kb inversion clade</taxon>
        <taxon>dalbergioids sensu lato</taxon>
        <taxon>Dalbergieae</taxon>
        <taxon>Pterocarpus clade</taxon>
        <taxon>Arachis</taxon>
    </lineage>
</organism>
<dbReference type="PANTHER" id="PTHR10644">
    <property type="entry name" value="DNA REPAIR/RNA PROCESSING CPSF FAMILY"/>
    <property type="match status" value="1"/>
</dbReference>
<dbReference type="Proteomes" id="UP000289738">
    <property type="component" value="Chromosome A06"/>
</dbReference>
<dbReference type="InterPro" id="IPR015943">
    <property type="entry name" value="WD40/YVTN_repeat-like_dom_sf"/>
</dbReference>
<dbReference type="Pfam" id="PF03178">
    <property type="entry name" value="CPSF_A"/>
    <property type="match status" value="1"/>
</dbReference>
<evidence type="ECO:0000313" key="3">
    <source>
        <dbReference type="Proteomes" id="UP000289738"/>
    </source>
</evidence>
<dbReference type="InterPro" id="IPR004871">
    <property type="entry name" value="RSE1/DDB1/CPSF1_C"/>
</dbReference>
<accession>A0A445CQU8</accession>
<dbReference type="AlphaFoldDB" id="A0A445CQU8"/>
<feature type="domain" description="RSE1/DDB1/CPSF1 C-terminal" evidence="1">
    <location>
        <begin position="2"/>
        <end position="109"/>
    </location>
</feature>
<evidence type="ECO:0000313" key="2">
    <source>
        <dbReference type="EMBL" id="RYR53278.1"/>
    </source>
</evidence>